<organism evidence="4 5">
    <name type="scientific">Paraburkholderia phenazinium</name>
    <dbReference type="NCBI Taxonomy" id="60549"/>
    <lineage>
        <taxon>Bacteria</taxon>
        <taxon>Pseudomonadati</taxon>
        <taxon>Pseudomonadota</taxon>
        <taxon>Betaproteobacteria</taxon>
        <taxon>Burkholderiales</taxon>
        <taxon>Burkholderiaceae</taxon>
        <taxon>Paraburkholderia</taxon>
    </lineage>
</organism>
<dbReference type="SMART" id="SM00448">
    <property type="entry name" value="REC"/>
    <property type="match status" value="1"/>
</dbReference>
<dbReference type="OrthoDB" id="5421695at2"/>
<name>A0A1N6L3R2_9BURK</name>
<sequence length="122" mass="12915">MTQPKKILLVDDQADAIDALSMLLEMDGHEVRTAYSGADALAAVETFVPDLALIDVSMPDMSGMQLARILRSNASLAGTRLIALTGYAGEADKRAATEAGFDVHVTKPVSADQLTRLIAQAD</sequence>
<keyword evidence="1 2" id="KW-0597">Phosphoprotein</keyword>
<dbReference type="EMBL" id="FSRU01000002">
    <property type="protein sequence ID" value="SIO63307.1"/>
    <property type="molecule type" value="Genomic_DNA"/>
</dbReference>
<dbReference type="Proteomes" id="UP000185151">
    <property type="component" value="Unassembled WGS sequence"/>
</dbReference>
<evidence type="ECO:0000313" key="4">
    <source>
        <dbReference type="EMBL" id="SIO63307.1"/>
    </source>
</evidence>
<evidence type="ECO:0000259" key="3">
    <source>
        <dbReference type="PROSITE" id="PS50110"/>
    </source>
</evidence>
<feature type="modified residue" description="4-aspartylphosphate" evidence="2">
    <location>
        <position position="55"/>
    </location>
</feature>
<evidence type="ECO:0000313" key="5">
    <source>
        <dbReference type="Proteomes" id="UP000185151"/>
    </source>
</evidence>
<dbReference type="InterPro" id="IPR011006">
    <property type="entry name" value="CheY-like_superfamily"/>
</dbReference>
<protein>
    <submittedName>
        <fullName evidence="4">Response regulator receiver domain-containing protein</fullName>
    </submittedName>
</protein>
<dbReference type="AlphaFoldDB" id="A0A1N6L3R2"/>
<feature type="domain" description="Response regulatory" evidence="3">
    <location>
        <begin position="6"/>
        <end position="122"/>
    </location>
</feature>
<dbReference type="SUPFAM" id="SSF52172">
    <property type="entry name" value="CheY-like"/>
    <property type="match status" value="1"/>
</dbReference>
<gene>
    <name evidence="4" type="ORF">SAMN05444165_5799</name>
</gene>
<proteinExistence type="predicted"/>
<dbReference type="Pfam" id="PF00072">
    <property type="entry name" value="Response_reg"/>
    <property type="match status" value="1"/>
</dbReference>
<dbReference type="PANTHER" id="PTHR44591">
    <property type="entry name" value="STRESS RESPONSE REGULATOR PROTEIN 1"/>
    <property type="match status" value="1"/>
</dbReference>
<dbReference type="PANTHER" id="PTHR44591:SF3">
    <property type="entry name" value="RESPONSE REGULATORY DOMAIN-CONTAINING PROTEIN"/>
    <property type="match status" value="1"/>
</dbReference>
<evidence type="ECO:0000256" key="1">
    <source>
        <dbReference type="ARBA" id="ARBA00022553"/>
    </source>
</evidence>
<reference evidence="4 5" key="1">
    <citation type="submission" date="2016-11" db="EMBL/GenBank/DDBJ databases">
        <authorList>
            <person name="Jaros S."/>
            <person name="Januszkiewicz K."/>
            <person name="Wedrychowicz H."/>
        </authorList>
    </citation>
    <scope>NUCLEOTIDE SEQUENCE [LARGE SCALE GENOMIC DNA]</scope>
    <source>
        <strain evidence="4 5">GAS95</strain>
    </source>
</reference>
<dbReference type="InterPro" id="IPR050595">
    <property type="entry name" value="Bact_response_regulator"/>
</dbReference>
<accession>A0A1N6L3R2</accession>
<dbReference type="CDD" id="cd17580">
    <property type="entry name" value="REC_2_DhkD-like"/>
    <property type="match status" value="1"/>
</dbReference>
<dbReference type="RefSeq" id="WP_074300718.1">
    <property type="nucleotide sequence ID" value="NZ_FSRU01000002.1"/>
</dbReference>
<dbReference type="InterPro" id="IPR001789">
    <property type="entry name" value="Sig_transdc_resp-reg_receiver"/>
</dbReference>
<keyword evidence="5" id="KW-1185">Reference proteome</keyword>
<dbReference type="Gene3D" id="3.40.50.2300">
    <property type="match status" value="1"/>
</dbReference>
<dbReference type="PROSITE" id="PS50110">
    <property type="entry name" value="RESPONSE_REGULATORY"/>
    <property type="match status" value="1"/>
</dbReference>
<evidence type="ECO:0000256" key="2">
    <source>
        <dbReference type="PROSITE-ProRule" id="PRU00169"/>
    </source>
</evidence>
<dbReference type="GO" id="GO:0000160">
    <property type="term" value="P:phosphorelay signal transduction system"/>
    <property type="evidence" value="ECO:0007669"/>
    <property type="project" value="InterPro"/>
</dbReference>